<dbReference type="PROSITE" id="PS50931">
    <property type="entry name" value="HTH_LYSR"/>
    <property type="match status" value="1"/>
</dbReference>
<dbReference type="PRINTS" id="PR00039">
    <property type="entry name" value="HTHLYSR"/>
</dbReference>
<evidence type="ECO:0000256" key="4">
    <source>
        <dbReference type="ARBA" id="ARBA00023163"/>
    </source>
</evidence>
<proteinExistence type="inferred from homology"/>
<dbReference type="InterPro" id="IPR036390">
    <property type="entry name" value="WH_DNA-bd_sf"/>
</dbReference>
<feature type="compositionally biased region" description="Low complexity" evidence="5">
    <location>
        <begin position="221"/>
        <end position="236"/>
    </location>
</feature>
<accession>A0ABW1CMY6</accession>
<dbReference type="PANTHER" id="PTHR30346:SF29">
    <property type="entry name" value="LYSR SUBSTRATE-BINDING"/>
    <property type="match status" value="1"/>
</dbReference>
<keyword evidence="4" id="KW-0804">Transcription</keyword>
<dbReference type="InterPro" id="IPR005119">
    <property type="entry name" value="LysR_subst-bd"/>
</dbReference>
<dbReference type="PANTHER" id="PTHR30346">
    <property type="entry name" value="TRANSCRIPTIONAL DUAL REGULATOR HCAR-RELATED"/>
    <property type="match status" value="1"/>
</dbReference>
<dbReference type="Gene3D" id="1.10.10.10">
    <property type="entry name" value="Winged helix-like DNA-binding domain superfamily/Winged helix DNA-binding domain"/>
    <property type="match status" value="1"/>
</dbReference>
<dbReference type="Proteomes" id="UP001596058">
    <property type="component" value="Unassembled WGS sequence"/>
</dbReference>
<organism evidence="7 8">
    <name type="scientific">Nonomuraea insulae</name>
    <dbReference type="NCBI Taxonomy" id="1616787"/>
    <lineage>
        <taxon>Bacteria</taxon>
        <taxon>Bacillati</taxon>
        <taxon>Actinomycetota</taxon>
        <taxon>Actinomycetes</taxon>
        <taxon>Streptosporangiales</taxon>
        <taxon>Streptosporangiaceae</taxon>
        <taxon>Nonomuraea</taxon>
    </lineage>
</organism>
<evidence type="ECO:0000256" key="1">
    <source>
        <dbReference type="ARBA" id="ARBA00009437"/>
    </source>
</evidence>
<comment type="similarity">
    <text evidence="1">Belongs to the LysR transcriptional regulatory family.</text>
</comment>
<keyword evidence="2" id="KW-0805">Transcription regulation</keyword>
<dbReference type="RefSeq" id="WP_379515747.1">
    <property type="nucleotide sequence ID" value="NZ_JBHSPA010000023.1"/>
</dbReference>
<name>A0ABW1CMY6_9ACTN</name>
<sequence>MQTLEAVVRLGSFAAAVQELGYTQPAISQQVAELERRIGARVVVRRPVRATKAGKVLLETEATISASMSRAATELAALAEGTLGEVRLGAFISAAASVAPPALARLRSSHPAVHITLHELEQHEAYALLFRGELDLAITVDYEHAPESAPDGILQKHLMDDPIMVVLPVGHPLAGADSVDPADLPSEEWINTVVDVAGLTPSPVDDGPGTGHRLDFQGQVGAAPSSARSPSAGRRR</sequence>
<evidence type="ECO:0000256" key="5">
    <source>
        <dbReference type="SAM" id="MobiDB-lite"/>
    </source>
</evidence>
<evidence type="ECO:0000256" key="2">
    <source>
        <dbReference type="ARBA" id="ARBA00023015"/>
    </source>
</evidence>
<dbReference type="Pfam" id="PF03466">
    <property type="entry name" value="LysR_substrate"/>
    <property type="match status" value="1"/>
</dbReference>
<keyword evidence="8" id="KW-1185">Reference proteome</keyword>
<evidence type="ECO:0000313" key="8">
    <source>
        <dbReference type="Proteomes" id="UP001596058"/>
    </source>
</evidence>
<dbReference type="InterPro" id="IPR000847">
    <property type="entry name" value="LysR_HTH_N"/>
</dbReference>
<comment type="caution">
    <text evidence="7">The sequence shown here is derived from an EMBL/GenBank/DDBJ whole genome shotgun (WGS) entry which is preliminary data.</text>
</comment>
<dbReference type="Pfam" id="PF00126">
    <property type="entry name" value="HTH_1"/>
    <property type="match status" value="1"/>
</dbReference>
<dbReference type="EMBL" id="JBHSPA010000023">
    <property type="protein sequence ID" value="MFC5826131.1"/>
    <property type="molecule type" value="Genomic_DNA"/>
</dbReference>
<feature type="region of interest" description="Disordered" evidence="5">
    <location>
        <begin position="200"/>
        <end position="236"/>
    </location>
</feature>
<feature type="domain" description="HTH lysR-type" evidence="6">
    <location>
        <begin position="1"/>
        <end position="51"/>
    </location>
</feature>
<evidence type="ECO:0000313" key="7">
    <source>
        <dbReference type="EMBL" id="MFC5826131.1"/>
    </source>
</evidence>
<evidence type="ECO:0000256" key="3">
    <source>
        <dbReference type="ARBA" id="ARBA00023125"/>
    </source>
</evidence>
<protein>
    <submittedName>
        <fullName evidence="7">LysR family transcriptional regulator</fullName>
    </submittedName>
</protein>
<evidence type="ECO:0000259" key="6">
    <source>
        <dbReference type="PROSITE" id="PS50931"/>
    </source>
</evidence>
<gene>
    <name evidence="7" type="ORF">ACFPZ3_19870</name>
</gene>
<dbReference type="SUPFAM" id="SSF46785">
    <property type="entry name" value="Winged helix' DNA-binding domain"/>
    <property type="match status" value="1"/>
</dbReference>
<dbReference type="Gene3D" id="3.40.190.10">
    <property type="entry name" value="Periplasmic binding protein-like II"/>
    <property type="match status" value="2"/>
</dbReference>
<reference evidence="8" key="1">
    <citation type="journal article" date="2019" name="Int. J. Syst. Evol. Microbiol.">
        <title>The Global Catalogue of Microorganisms (GCM) 10K type strain sequencing project: providing services to taxonomists for standard genome sequencing and annotation.</title>
        <authorList>
            <consortium name="The Broad Institute Genomics Platform"/>
            <consortium name="The Broad Institute Genome Sequencing Center for Infectious Disease"/>
            <person name="Wu L."/>
            <person name="Ma J."/>
        </authorList>
    </citation>
    <scope>NUCLEOTIDE SEQUENCE [LARGE SCALE GENOMIC DNA]</scope>
    <source>
        <strain evidence="8">CCUG 53903</strain>
    </source>
</reference>
<keyword evidence="3" id="KW-0238">DNA-binding</keyword>
<dbReference type="InterPro" id="IPR036388">
    <property type="entry name" value="WH-like_DNA-bd_sf"/>
</dbReference>
<dbReference type="SUPFAM" id="SSF53850">
    <property type="entry name" value="Periplasmic binding protein-like II"/>
    <property type="match status" value="1"/>
</dbReference>